<dbReference type="GO" id="GO:0000981">
    <property type="term" value="F:DNA-binding transcription factor activity, RNA polymerase II-specific"/>
    <property type="evidence" value="ECO:0007669"/>
    <property type="project" value="InterPro"/>
</dbReference>
<keyword evidence="1" id="KW-0479">Metal-binding</keyword>
<dbReference type="InterPro" id="IPR001138">
    <property type="entry name" value="Zn2Cys6_DnaBD"/>
</dbReference>
<dbReference type="InterPro" id="IPR007219">
    <property type="entry name" value="XnlR_reg_dom"/>
</dbReference>
<dbReference type="SMART" id="SM00066">
    <property type="entry name" value="GAL4"/>
    <property type="match status" value="1"/>
</dbReference>
<evidence type="ECO:0000313" key="5">
    <source>
        <dbReference type="EMBL" id="KAG4418535.1"/>
    </source>
</evidence>
<sequence>MSWSASNTSYALAREMDPEPAAVNIPLSHAHPTPVETAAPVPAQLAGPAVSPSSDDTFGPDNPGNQGGRQSSIASTSTSSGSRPDQTQSQSQAQQAKDKDRATVPSACVQCRSKHLKCDGLQPCSRCSSNSFECEYVRSRRGFKGPRRNGTQNKASSVSAGPVDMSCPLVHPNGVRGTPNVPSGLATPPDHRLMTLPRPVDLPLFDIGQEVVAFDPKSLPSGLDLRERCIEAFYYHFYPAHPFTLPRSNHFALRKERPIDYLEAAMRYVGSFYVPQAPTVALGLEAERSVYQAECPKDAFRVQAMLILAIGLDGYTYQEKALQILLDAQDLALELGMHNREFAFMNGGGSEVLQESLRRTWWELYITDGMIAGVHQKSNFRMKDILADVLLPCEEREYISGQIPHPHSIQDFDDESFDGRDFTYSSYTYRIAAIRNLGRVLQSRQILPSDEPTMDRVDAHLVNWRLHLPDDKKTFINAEGQLDEMLFQAHMITEATTILLHREASELDSSVARNVTSCAPHKAVMPGPTHNVHAAKTIQAAQDISKLIQLPVPLVKHTHFFTCVVTLASIVHLSCWSVLMPLMHDDDLKQQLRLNTGALKTLWQVWPAAGKAFGQVKGVAQEIYAGKKQAAEVGYWANLTEDEVMRSMIEDQSIMEDLQLLN</sequence>
<keyword evidence="6" id="KW-1185">Reference proteome</keyword>
<dbReference type="OrthoDB" id="5367487at2759"/>
<protein>
    <recommendedName>
        <fullName evidence="4">Zn(2)-C6 fungal-type domain-containing protein</fullName>
    </recommendedName>
</protein>
<dbReference type="PROSITE" id="PS00463">
    <property type="entry name" value="ZN2_CY6_FUNGAL_1"/>
    <property type="match status" value="1"/>
</dbReference>
<dbReference type="Gene3D" id="4.10.240.10">
    <property type="entry name" value="Zn(2)-C6 fungal-type DNA-binding domain"/>
    <property type="match status" value="1"/>
</dbReference>
<keyword evidence="2" id="KW-0539">Nucleus</keyword>
<dbReference type="Proteomes" id="UP000664132">
    <property type="component" value="Unassembled WGS sequence"/>
</dbReference>
<dbReference type="SUPFAM" id="SSF57701">
    <property type="entry name" value="Zn2/Cys6 DNA-binding domain"/>
    <property type="match status" value="1"/>
</dbReference>
<dbReference type="PANTHER" id="PTHR47431">
    <property type="entry name" value="ZN(II)2CYS6 TRANSCRIPTION FACTOR (EUROFUNG)-RELATED"/>
    <property type="match status" value="1"/>
</dbReference>
<dbReference type="GO" id="GO:0003677">
    <property type="term" value="F:DNA binding"/>
    <property type="evidence" value="ECO:0007669"/>
    <property type="project" value="InterPro"/>
</dbReference>
<accession>A0A8H7TG59</accession>
<evidence type="ECO:0000256" key="3">
    <source>
        <dbReference type="SAM" id="MobiDB-lite"/>
    </source>
</evidence>
<dbReference type="CDD" id="cd00067">
    <property type="entry name" value="GAL4"/>
    <property type="match status" value="1"/>
</dbReference>
<dbReference type="Pfam" id="PF04082">
    <property type="entry name" value="Fungal_trans"/>
    <property type="match status" value="1"/>
</dbReference>
<evidence type="ECO:0000256" key="1">
    <source>
        <dbReference type="ARBA" id="ARBA00022723"/>
    </source>
</evidence>
<proteinExistence type="predicted"/>
<evidence type="ECO:0000256" key="2">
    <source>
        <dbReference type="ARBA" id="ARBA00023242"/>
    </source>
</evidence>
<feature type="domain" description="Zn(2)-C6 fungal-type" evidence="4">
    <location>
        <begin position="107"/>
        <end position="136"/>
    </location>
</feature>
<name>A0A8H7TG59_9HELO</name>
<reference evidence="5" key="1">
    <citation type="submission" date="2021-02" db="EMBL/GenBank/DDBJ databases">
        <title>Genome sequence Cadophora malorum strain M34.</title>
        <authorList>
            <person name="Stefanovic E."/>
            <person name="Vu D."/>
            <person name="Scully C."/>
            <person name="Dijksterhuis J."/>
            <person name="Roader J."/>
            <person name="Houbraken J."/>
        </authorList>
    </citation>
    <scope>NUCLEOTIDE SEQUENCE</scope>
    <source>
        <strain evidence="5">M34</strain>
    </source>
</reference>
<feature type="region of interest" description="Disordered" evidence="3">
    <location>
        <begin position="23"/>
        <end position="103"/>
    </location>
</feature>
<dbReference type="AlphaFoldDB" id="A0A8H7TG59"/>
<dbReference type="GO" id="GO:0008270">
    <property type="term" value="F:zinc ion binding"/>
    <property type="evidence" value="ECO:0007669"/>
    <property type="project" value="InterPro"/>
</dbReference>
<gene>
    <name evidence="5" type="ORF">IFR04_008338</name>
</gene>
<dbReference type="EMBL" id="JAFJYH010000126">
    <property type="protein sequence ID" value="KAG4418535.1"/>
    <property type="molecule type" value="Genomic_DNA"/>
</dbReference>
<evidence type="ECO:0000259" key="4">
    <source>
        <dbReference type="PROSITE" id="PS50048"/>
    </source>
</evidence>
<evidence type="ECO:0000313" key="6">
    <source>
        <dbReference type="Proteomes" id="UP000664132"/>
    </source>
</evidence>
<feature type="compositionally biased region" description="Low complexity" evidence="3">
    <location>
        <begin position="29"/>
        <end position="43"/>
    </location>
</feature>
<dbReference type="PROSITE" id="PS50048">
    <property type="entry name" value="ZN2_CY6_FUNGAL_2"/>
    <property type="match status" value="1"/>
</dbReference>
<dbReference type="PANTHER" id="PTHR47431:SF1">
    <property type="entry name" value="ZN(II)2CYS6 TRANSCRIPTION FACTOR (EUROFUNG)"/>
    <property type="match status" value="1"/>
</dbReference>
<dbReference type="CDD" id="cd12148">
    <property type="entry name" value="fungal_TF_MHR"/>
    <property type="match status" value="1"/>
</dbReference>
<dbReference type="Pfam" id="PF00172">
    <property type="entry name" value="Zn_clus"/>
    <property type="match status" value="1"/>
</dbReference>
<feature type="compositionally biased region" description="Low complexity" evidence="3">
    <location>
        <begin position="71"/>
        <end position="95"/>
    </location>
</feature>
<comment type="caution">
    <text evidence="5">The sequence shown here is derived from an EMBL/GenBank/DDBJ whole genome shotgun (WGS) entry which is preliminary data.</text>
</comment>
<dbReference type="GO" id="GO:0006351">
    <property type="term" value="P:DNA-templated transcription"/>
    <property type="evidence" value="ECO:0007669"/>
    <property type="project" value="InterPro"/>
</dbReference>
<organism evidence="5 6">
    <name type="scientific">Cadophora malorum</name>
    <dbReference type="NCBI Taxonomy" id="108018"/>
    <lineage>
        <taxon>Eukaryota</taxon>
        <taxon>Fungi</taxon>
        <taxon>Dikarya</taxon>
        <taxon>Ascomycota</taxon>
        <taxon>Pezizomycotina</taxon>
        <taxon>Leotiomycetes</taxon>
        <taxon>Helotiales</taxon>
        <taxon>Ploettnerulaceae</taxon>
        <taxon>Cadophora</taxon>
    </lineage>
</organism>
<dbReference type="InterPro" id="IPR036864">
    <property type="entry name" value="Zn2-C6_fun-type_DNA-bd_sf"/>
</dbReference>